<evidence type="ECO:0000256" key="9">
    <source>
        <dbReference type="ARBA" id="ARBA00023273"/>
    </source>
</evidence>
<name>A0A1J1IJE1_9DIPT</name>
<comment type="subcellular location">
    <subcellularLocation>
        <location evidence="1">Cytoplasm</location>
        <location evidence="1">Cytoskeleton</location>
        <location evidence="1">Cilium axoneme</location>
    </subcellularLocation>
</comment>
<dbReference type="Proteomes" id="UP000183832">
    <property type="component" value="Unassembled WGS sequence"/>
</dbReference>
<dbReference type="SMART" id="SM00365">
    <property type="entry name" value="LRR_SD22"/>
    <property type="match status" value="4"/>
</dbReference>
<evidence type="ECO:0000256" key="8">
    <source>
        <dbReference type="ARBA" id="ARBA00023212"/>
    </source>
</evidence>
<evidence type="ECO:0000256" key="10">
    <source>
        <dbReference type="ARBA" id="ARBA00049659"/>
    </source>
</evidence>
<comment type="similarity">
    <text evidence="10">Belongs to the dynein light chain LC1-type family.</text>
</comment>
<accession>A0A1J1IJE1</accession>
<proteinExistence type="inferred from homology"/>
<evidence type="ECO:0000256" key="4">
    <source>
        <dbReference type="ARBA" id="ARBA00022701"/>
    </source>
</evidence>
<dbReference type="GO" id="GO:0030286">
    <property type="term" value="C:dynein complex"/>
    <property type="evidence" value="ECO:0007669"/>
    <property type="project" value="UniProtKB-KW"/>
</dbReference>
<evidence type="ECO:0000256" key="7">
    <source>
        <dbReference type="ARBA" id="ARBA00023175"/>
    </source>
</evidence>
<dbReference type="GO" id="GO:0043014">
    <property type="term" value="F:alpha-tubulin binding"/>
    <property type="evidence" value="ECO:0007669"/>
    <property type="project" value="TreeGrafter"/>
</dbReference>
<protein>
    <recommendedName>
        <fullName evidence="11">Dynein axonemal light chain 1</fullName>
    </recommendedName>
</protein>
<dbReference type="GO" id="GO:0005874">
    <property type="term" value="C:microtubule"/>
    <property type="evidence" value="ECO:0007669"/>
    <property type="project" value="UniProtKB-KW"/>
</dbReference>
<dbReference type="InterPro" id="IPR032675">
    <property type="entry name" value="LRR_dom_sf"/>
</dbReference>
<gene>
    <name evidence="12" type="ORF">CLUMA_CG013620</name>
</gene>
<keyword evidence="4" id="KW-0493">Microtubule</keyword>
<dbReference type="EMBL" id="CVRI01000054">
    <property type="protein sequence ID" value="CRL00347.1"/>
    <property type="molecule type" value="Genomic_DNA"/>
</dbReference>
<dbReference type="PANTHER" id="PTHR15454">
    <property type="entry name" value="NISCHARIN RELATED"/>
    <property type="match status" value="1"/>
</dbReference>
<dbReference type="SUPFAM" id="SSF52058">
    <property type="entry name" value="L domain-like"/>
    <property type="match status" value="1"/>
</dbReference>
<dbReference type="PANTHER" id="PTHR15454:SF73">
    <property type="entry name" value="DYNEIN AXONEMAL LIGHT CHAIN 1"/>
    <property type="match status" value="1"/>
</dbReference>
<dbReference type="AlphaFoldDB" id="A0A1J1IJE1"/>
<keyword evidence="3" id="KW-0433">Leucine-rich repeat</keyword>
<evidence type="ECO:0000256" key="3">
    <source>
        <dbReference type="ARBA" id="ARBA00022614"/>
    </source>
</evidence>
<dbReference type="GO" id="GO:0005930">
    <property type="term" value="C:axoneme"/>
    <property type="evidence" value="ECO:0007669"/>
    <property type="project" value="UniProtKB-SubCell"/>
</dbReference>
<evidence type="ECO:0000313" key="13">
    <source>
        <dbReference type="Proteomes" id="UP000183832"/>
    </source>
</evidence>
<dbReference type="GO" id="GO:0045504">
    <property type="term" value="F:dynein heavy chain binding"/>
    <property type="evidence" value="ECO:0007669"/>
    <property type="project" value="TreeGrafter"/>
</dbReference>
<reference evidence="12 13" key="1">
    <citation type="submission" date="2015-04" db="EMBL/GenBank/DDBJ databases">
        <authorList>
            <person name="Syromyatnikov M.Y."/>
            <person name="Popov V.N."/>
        </authorList>
    </citation>
    <scope>NUCLEOTIDE SEQUENCE [LARGE SCALE GENOMIC DNA]</scope>
</reference>
<dbReference type="OrthoDB" id="266138at2759"/>
<keyword evidence="8" id="KW-0206">Cytoskeleton</keyword>
<keyword evidence="7" id="KW-0505">Motor protein</keyword>
<keyword evidence="2" id="KW-0963">Cytoplasm</keyword>
<evidence type="ECO:0000256" key="2">
    <source>
        <dbReference type="ARBA" id="ARBA00022490"/>
    </source>
</evidence>
<keyword evidence="9" id="KW-0966">Cell projection</keyword>
<dbReference type="FunFam" id="3.80.10.10:FF:000049">
    <property type="entry name" value="Dynein light chain 1"/>
    <property type="match status" value="1"/>
</dbReference>
<evidence type="ECO:0000256" key="1">
    <source>
        <dbReference type="ARBA" id="ARBA00004430"/>
    </source>
</evidence>
<evidence type="ECO:0000256" key="6">
    <source>
        <dbReference type="ARBA" id="ARBA00023017"/>
    </source>
</evidence>
<organism evidence="12 13">
    <name type="scientific">Clunio marinus</name>
    <dbReference type="NCBI Taxonomy" id="568069"/>
    <lineage>
        <taxon>Eukaryota</taxon>
        <taxon>Metazoa</taxon>
        <taxon>Ecdysozoa</taxon>
        <taxon>Arthropoda</taxon>
        <taxon>Hexapoda</taxon>
        <taxon>Insecta</taxon>
        <taxon>Pterygota</taxon>
        <taxon>Neoptera</taxon>
        <taxon>Endopterygota</taxon>
        <taxon>Diptera</taxon>
        <taxon>Nematocera</taxon>
        <taxon>Chironomoidea</taxon>
        <taxon>Chironomidae</taxon>
        <taxon>Clunio</taxon>
    </lineage>
</organism>
<sequence length="188" mass="21695">MSKATTIKEALQKWEERNEHSAQNAVEVGLQFQYPPIDRMTNDLAVLENCEKLSLSTNCITQIILSPSMRNLKILALGRNNIKSFSGLEVVSESLEQLWISYNKIDKMKGIEQMKKLKILYMAHNLIREWTEVSKLAALRDSLEDLKMVGNPITENIDEETYRSEMVHRLNFLKKLDGEPITELNEEI</sequence>
<keyword evidence="13" id="KW-1185">Reference proteome</keyword>
<dbReference type="Gene3D" id="3.80.10.10">
    <property type="entry name" value="Ribonuclease Inhibitor"/>
    <property type="match status" value="1"/>
</dbReference>
<evidence type="ECO:0000256" key="5">
    <source>
        <dbReference type="ARBA" id="ARBA00022737"/>
    </source>
</evidence>
<keyword evidence="6" id="KW-0243">Dynein</keyword>
<dbReference type="STRING" id="568069.A0A1J1IJE1"/>
<evidence type="ECO:0000313" key="12">
    <source>
        <dbReference type="EMBL" id="CRL00347.1"/>
    </source>
</evidence>
<dbReference type="InterPro" id="IPR001611">
    <property type="entry name" value="Leu-rich_rpt"/>
</dbReference>
<keyword evidence="5" id="KW-0677">Repeat</keyword>
<evidence type="ECO:0000256" key="11">
    <source>
        <dbReference type="ARBA" id="ARBA00049760"/>
    </source>
</evidence>
<dbReference type="PROSITE" id="PS51450">
    <property type="entry name" value="LRR"/>
    <property type="match status" value="3"/>
</dbReference>
<dbReference type="GO" id="GO:0036158">
    <property type="term" value="P:outer dynein arm assembly"/>
    <property type="evidence" value="ECO:0007669"/>
    <property type="project" value="TreeGrafter"/>
</dbReference>